<dbReference type="InParanoid" id="A0A132B4M6"/>
<name>A0A132B4M6_MOLSC</name>
<dbReference type="PANTHER" id="PTHR43765:SF2">
    <property type="entry name" value="2-DEHYDROPANTOATE 2-REDUCTASE"/>
    <property type="match status" value="1"/>
</dbReference>
<evidence type="ECO:0000259" key="4">
    <source>
        <dbReference type="Pfam" id="PF02558"/>
    </source>
</evidence>
<dbReference type="PANTHER" id="PTHR43765">
    <property type="entry name" value="2-DEHYDROPANTOATE 2-REDUCTASE-RELATED"/>
    <property type="match status" value="1"/>
</dbReference>
<dbReference type="EMBL" id="KQ947440">
    <property type="protein sequence ID" value="KUJ07281.1"/>
    <property type="molecule type" value="Genomic_DNA"/>
</dbReference>
<feature type="domain" description="Ketopantoate reductase C-terminal" evidence="5">
    <location>
        <begin position="263"/>
        <end position="390"/>
    </location>
</feature>
<dbReference type="OrthoDB" id="73846at2759"/>
<dbReference type="RefSeq" id="XP_018061636.1">
    <property type="nucleotide sequence ID" value="XM_018210205.1"/>
</dbReference>
<keyword evidence="2" id="KW-0521">NADP</keyword>
<dbReference type="GO" id="GO:0005739">
    <property type="term" value="C:mitochondrion"/>
    <property type="evidence" value="ECO:0007669"/>
    <property type="project" value="TreeGrafter"/>
</dbReference>
<dbReference type="SUPFAM" id="SSF51735">
    <property type="entry name" value="NAD(P)-binding Rossmann-fold domains"/>
    <property type="match status" value="1"/>
</dbReference>
<dbReference type="Gene3D" id="3.40.50.720">
    <property type="entry name" value="NAD(P)-binding Rossmann-like Domain"/>
    <property type="match status" value="1"/>
</dbReference>
<proteinExistence type="inferred from homology"/>
<dbReference type="InterPro" id="IPR013328">
    <property type="entry name" value="6PGD_dom2"/>
</dbReference>
<feature type="domain" description="Ketopantoate reductase N-terminal" evidence="4">
    <location>
        <begin position="32"/>
        <end position="193"/>
    </location>
</feature>
<evidence type="ECO:0000256" key="1">
    <source>
        <dbReference type="ARBA" id="ARBA00007870"/>
    </source>
</evidence>
<evidence type="ECO:0000259" key="5">
    <source>
        <dbReference type="Pfam" id="PF08546"/>
    </source>
</evidence>
<dbReference type="InterPro" id="IPR013752">
    <property type="entry name" value="KPA_reductase"/>
</dbReference>
<comment type="similarity">
    <text evidence="1">Belongs to the ketopantoate reductase family.</text>
</comment>
<dbReference type="InterPro" id="IPR008927">
    <property type="entry name" value="6-PGluconate_DH-like_C_sf"/>
</dbReference>
<dbReference type="AlphaFoldDB" id="A0A132B4M6"/>
<dbReference type="FunCoup" id="A0A132B4M6">
    <property type="interactions" value="132"/>
</dbReference>
<accession>A0A132B4M6</accession>
<dbReference type="Pfam" id="PF08546">
    <property type="entry name" value="ApbA_C"/>
    <property type="match status" value="1"/>
</dbReference>
<dbReference type="GO" id="GO:0008677">
    <property type="term" value="F:2-dehydropantoate 2-reductase activity"/>
    <property type="evidence" value="ECO:0007669"/>
    <property type="project" value="TreeGrafter"/>
</dbReference>
<evidence type="ECO:0000256" key="2">
    <source>
        <dbReference type="ARBA" id="ARBA00022857"/>
    </source>
</evidence>
<dbReference type="InterPro" id="IPR050838">
    <property type="entry name" value="Ketopantoate_reductase"/>
</dbReference>
<dbReference type="Pfam" id="PF02558">
    <property type="entry name" value="ApbA"/>
    <property type="match status" value="1"/>
</dbReference>
<dbReference type="SUPFAM" id="SSF48179">
    <property type="entry name" value="6-phosphogluconate dehydrogenase C-terminal domain-like"/>
    <property type="match status" value="1"/>
</dbReference>
<keyword evidence="7" id="KW-1185">Reference proteome</keyword>
<evidence type="ECO:0000313" key="6">
    <source>
        <dbReference type="EMBL" id="KUJ07281.1"/>
    </source>
</evidence>
<evidence type="ECO:0000313" key="7">
    <source>
        <dbReference type="Proteomes" id="UP000070700"/>
    </source>
</evidence>
<dbReference type="Gene3D" id="1.10.1040.10">
    <property type="entry name" value="N-(1-d-carboxylethyl)-l-norvaline Dehydrogenase, domain 2"/>
    <property type="match status" value="1"/>
</dbReference>
<dbReference type="GO" id="GO:0050661">
    <property type="term" value="F:NADP binding"/>
    <property type="evidence" value="ECO:0007669"/>
    <property type="project" value="TreeGrafter"/>
</dbReference>
<dbReference type="GeneID" id="28819931"/>
<dbReference type="InterPro" id="IPR013332">
    <property type="entry name" value="KPR_N"/>
</dbReference>
<dbReference type="KEGG" id="psco:LY89DRAFT_601545"/>
<gene>
    <name evidence="6" type="ORF">LY89DRAFT_601545</name>
</gene>
<dbReference type="Proteomes" id="UP000070700">
    <property type="component" value="Unassembled WGS sequence"/>
</dbReference>
<sequence>MGHFVPIGPESDLDEEEQVSVVPGPQLENKTIHILGLGNVGKYIAHTLASLPHGPPITLLMHRPLVMQRWHDEGAAVRLVKHGELHVQSDFNIESAAAFRREHPDQVFPHFGKNLEHSAEPPNTVIDTLIVTTDSWATLPALEAIKHRLRQTSTICFIQDGLGIAEKVNAGIFTDPDRRPTYVLGRISHHIVSTERHFTIIEKEPGTLLCSKLPQRSLDVTGEVPISRTDFSWSPQAKHLVGSLSRAPDLNTKPLGHKSYYKVQLQNLAIGCIIGPLSVMYDCSNDQLLFNYNASLTMKQILEEISRVVCSLPELKSLSGVYENFNLQKLQAIVVSAIAKTGRIESRMLQTVRAGKRTNVDYYNGYIIRRGAELGIPCPKNEMIISLVKGRVSVKSKEINGYIPLLGSN</sequence>
<dbReference type="InterPro" id="IPR036291">
    <property type="entry name" value="NAD(P)-bd_dom_sf"/>
</dbReference>
<dbReference type="STRING" id="149040.A0A132B4M6"/>
<organism evidence="6 7">
    <name type="scientific">Mollisia scopiformis</name>
    <name type="common">Conifer needle endophyte fungus</name>
    <name type="synonym">Phialocephala scopiformis</name>
    <dbReference type="NCBI Taxonomy" id="149040"/>
    <lineage>
        <taxon>Eukaryota</taxon>
        <taxon>Fungi</taxon>
        <taxon>Dikarya</taxon>
        <taxon>Ascomycota</taxon>
        <taxon>Pezizomycotina</taxon>
        <taxon>Leotiomycetes</taxon>
        <taxon>Helotiales</taxon>
        <taxon>Mollisiaceae</taxon>
        <taxon>Mollisia</taxon>
    </lineage>
</organism>
<protein>
    <submittedName>
        <fullName evidence="6">6-phosphogluconate dehydrogenase C-terminal domain-like protein</fullName>
    </submittedName>
</protein>
<keyword evidence="3" id="KW-0560">Oxidoreductase</keyword>
<evidence type="ECO:0000256" key="3">
    <source>
        <dbReference type="ARBA" id="ARBA00023002"/>
    </source>
</evidence>
<reference evidence="6 7" key="1">
    <citation type="submission" date="2015-10" db="EMBL/GenBank/DDBJ databases">
        <title>Full genome of DAOMC 229536 Phialocephala scopiformis, a fungal endophyte of spruce producing the potent anti-insectan compound rugulosin.</title>
        <authorList>
            <consortium name="DOE Joint Genome Institute"/>
            <person name="Walker A.K."/>
            <person name="Frasz S.L."/>
            <person name="Seifert K.A."/>
            <person name="Miller J.D."/>
            <person name="Mondo S.J."/>
            <person name="Labutti K."/>
            <person name="Lipzen A."/>
            <person name="Dockter R."/>
            <person name="Kennedy M."/>
            <person name="Grigoriev I.V."/>
            <person name="Spatafora J.W."/>
        </authorList>
    </citation>
    <scope>NUCLEOTIDE SEQUENCE [LARGE SCALE GENOMIC DNA]</scope>
    <source>
        <strain evidence="6 7">CBS 120377</strain>
    </source>
</reference>